<dbReference type="PANTHER" id="PTHR43699:SF1">
    <property type="entry name" value="3-DEHYDROQUINATE DEHYDRATASE"/>
    <property type="match status" value="1"/>
</dbReference>
<evidence type="ECO:0000256" key="1">
    <source>
        <dbReference type="ARBA" id="ARBA00001864"/>
    </source>
</evidence>
<comment type="subunit">
    <text evidence="5">Homodimer.</text>
</comment>
<dbReference type="RefSeq" id="WP_251513459.1">
    <property type="nucleotide sequence ID" value="NZ_JAMBON010000011.1"/>
</dbReference>
<dbReference type="InterPro" id="IPR013785">
    <property type="entry name" value="Aldolase_TIM"/>
</dbReference>
<evidence type="ECO:0000256" key="3">
    <source>
        <dbReference type="ARBA" id="ARBA00023239"/>
    </source>
</evidence>
<organism evidence="6 7">
    <name type="scientific">Oceanobacillus luteolus</name>
    <dbReference type="NCBI Taxonomy" id="1274358"/>
    <lineage>
        <taxon>Bacteria</taxon>
        <taxon>Bacillati</taxon>
        <taxon>Bacillota</taxon>
        <taxon>Bacilli</taxon>
        <taxon>Bacillales</taxon>
        <taxon>Bacillaceae</taxon>
        <taxon>Oceanobacillus</taxon>
    </lineage>
</organism>
<dbReference type="NCBIfam" id="TIGR01093">
    <property type="entry name" value="aroD"/>
    <property type="match status" value="1"/>
</dbReference>
<feature type="binding site" evidence="5">
    <location>
        <begin position="47"/>
        <end position="49"/>
    </location>
    <ligand>
        <name>3-dehydroquinate</name>
        <dbReference type="ChEBI" id="CHEBI:32364"/>
    </ligand>
</feature>
<evidence type="ECO:0000313" key="7">
    <source>
        <dbReference type="Proteomes" id="UP001597221"/>
    </source>
</evidence>
<protein>
    <recommendedName>
        <fullName evidence="5">3-dehydroquinate dehydratase</fullName>
        <shortName evidence="5">3-dehydroquinase</shortName>
        <ecNumber evidence="5">4.2.1.10</ecNumber>
    </recommendedName>
    <alternativeName>
        <fullName evidence="5">Type I DHQase</fullName>
    </alternativeName>
    <alternativeName>
        <fullName evidence="5">Type I dehydroquinase</fullName>
        <shortName evidence="5">DHQ1</shortName>
    </alternativeName>
</protein>
<reference evidence="7" key="1">
    <citation type="journal article" date="2019" name="Int. J. Syst. Evol. Microbiol.">
        <title>The Global Catalogue of Microorganisms (GCM) 10K type strain sequencing project: providing services to taxonomists for standard genome sequencing and annotation.</title>
        <authorList>
            <consortium name="The Broad Institute Genomics Platform"/>
            <consortium name="The Broad Institute Genome Sequencing Center for Infectious Disease"/>
            <person name="Wu L."/>
            <person name="Ma J."/>
        </authorList>
    </citation>
    <scope>NUCLEOTIDE SEQUENCE [LARGE SCALE GENOMIC DNA]</scope>
    <source>
        <strain evidence="7">CGMCC 1.12376</strain>
    </source>
</reference>
<dbReference type="Proteomes" id="UP001597221">
    <property type="component" value="Unassembled WGS sequence"/>
</dbReference>
<feature type="binding site" evidence="5">
    <location>
        <position position="214"/>
    </location>
    <ligand>
        <name>3-dehydroquinate</name>
        <dbReference type="ChEBI" id="CHEBI:32364"/>
    </ligand>
</feature>
<dbReference type="EMBL" id="JBHUDE010000028">
    <property type="protein sequence ID" value="MFD1607182.1"/>
    <property type="molecule type" value="Genomic_DNA"/>
</dbReference>
<keyword evidence="5" id="KW-0028">Amino-acid biosynthesis</keyword>
<dbReference type="Pfam" id="PF01487">
    <property type="entry name" value="DHquinase_I"/>
    <property type="match status" value="1"/>
</dbReference>
<accession>A0ABW4HPV2</accession>
<sequence>MTQTYKVGNVSIGEGMPKICAPLTGTNVDEILEECKMIRASAVDLVEWRVDFFDDALLTDRVLATLPKIKEVLEDLPLIFSFRTAEEGGEKKITDKQYVSLNKAVAVSGHVHIIDIELFRGKNVVEELVTAAKESQIYTIISNHDFNRTPEMEELIRRVTSAIELGGDFPKLAVMPQREEDLLTVLKASLQMKRTYPEQAIIMIAMGSLGMISRLSGEIFGSAITFASVRNASAPGQISVTDMKSILQLIHDAK</sequence>
<comment type="catalytic activity">
    <reaction evidence="1 5">
        <text>3-dehydroquinate = 3-dehydroshikimate + H2O</text>
        <dbReference type="Rhea" id="RHEA:21096"/>
        <dbReference type="ChEBI" id="CHEBI:15377"/>
        <dbReference type="ChEBI" id="CHEBI:16630"/>
        <dbReference type="ChEBI" id="CHEBI:32364"/>
        <dbReference type="EC" id="4.2.1.10"/>
    </reaction>
</comment>
<keyword evidence="3 5" id="KW-0456">Lyase</keyword>
<dbReference type="InterPro" id="IPR050146">
    <property type="entry name" value="Type-I_3-dehydroquinase"/>
</dbReference>
<feature type="binding site" evidence="5">
    <location>
        <position position="233"/>
    </location>
    <ligand>
        <name>3-dehydroquinate</name>
        <dbReference type="ChEBI" id="CHEBI:32364"/>
    </ligand>
</feature>
<dbReference type="GO" id="GO:0003855">
    <property type="term" value="F:3-dehydroquinate dehydratase activity"/>
    <property type="evidence" value="ECO:0007669"/>
    <property type="project" value="UniProtKB-EC"/>
</dbReference>
<feature type="active site" description="Schiff-base intermediate with substrate" evidence="5">
    <location>
        <position position="171"/>
    </location>
</feature>
<comment type="caution">
    <text evidence="6">The sequence shown here is derived from an EMBL/GenBank/DDBJ whole genome shotgun (WGS) entry which is preliminary data.</text>
</comment>
<dbReference type="HAMAP" id="MF_00214">
    <property type="entry name" value="AroD"/>
    <property type="match status" value="1"/>
</dbReference>
<proteinExistence type="inferred from homology"/>
<comment type="similarity">
    <text evidence="5">Belongs to the type-I 3-dehydroquinase family.</text>
</comment>
<feature type="binding site" evidence="5">
    <location>
        <position position="237"/>
    </location>
    <ligand>
        <name>3-dehydroquinate</name>
        <dbReference type="ChEBI" id="CHEBI:32364"/>
    </ligand>
</feature>
<evidence type="ECO:0000256" key="5">
    <source>
        <dbReference type="HAMAP-Rule" id="MF_00214"/>
    </source>
</evidence>
<comment type="function">
    <text evidence="5">Involved in the third step of the chorismate pathway, which leads to the biosynthesis of aromatic amino acids. Catalyzes the cis-dehydration of 3-dehydroquinate (DHQ) and introduces the first double bond of the aromatic ring to yield 3-dehydroshikimate.</text>
</comment>
<dbReference type="Gene3D" id="3.20.20.70">
    <property type="entry name" value="Aldolase class I"/>
    <property type="match status" value="1"/>
</dbReference>
<evidence type="ECO:0000256" key="4">
    <source>
        <dbReference type="ARBA" id="ARBA00023270"/>
    </source>
</evidence>
<comment type="pathway">
    <text evidence="5">Metabolic intermediate biosynthesis; chorismate biosynthesis; chorismate from D-erythrose 4-phosphate and phosphoenolpyruvate: step 3/7.</text>
</comment>
<dbReference type="InterPro" id="IPR001381">
    <property type="entry name" value="DHquinase_I"/>
</dbReference>
<dbReference type="SUPFAM" id="SSF51569">
    <property type="entry name" value="Aldolase"/>
    <property type="match status" value="1"/>
</dbReference>
<gene>
    <name evidence="5 6" type="primary">aroD</name>
    <name evidence="6" type="ORF">ACFSBH_05905</name>
</gene>
<evidence type="ECO:0000313" key="6">
    <source>
        <dbReference type="EMBL" id="MFD1607182.1"/>
    </source>
</evidence>
<keyword evidence="7" id="KW-1185">Reference proteome</keyword>
<dbReference type="PANTHER" id="PTHR43699">
    <property type="entry name" value="3-DEHYDROQUINATE DEHYDRATASE"/>
    <property type="match status" value="1"/>
</dbReference>
<feature type="binding site" evidence="5">
    <location>
        <position position="83"/>
    </location>
    <ligand>
        <name>3-dehydroquinate</name>
        <dbReference type="ChEBI" id="CHEBI:32364"/>
    </ligand>
</feature>
<dbReference type="EC" id="4.2.1.10" evidence="5"/>
<feature type="active site" description="Proton donor/acceptor" evidence="5">
    <location>
        <position position="144"/>
    </location>
</feature>
<dbReference type="CDD" id="cd00502">
    <property type="entry name" value="DHQase_I"/>
    <property type="match status" value="1"/>
</dbReference>
<keyword evidence="2 5" id="KW-0057">Aromatic amino acid biosynthesis</keyword>
<evidence type="ECO:0000256" key="2">
    <source>
        <dbReference type="ARBA" id="ARBA00023141"/>
    </source>
</evidence>
<name>A0ABW4HPV2_9BACI</name>
<keyword evidence="4 5" id="KW-0704">Schiff base</keyword>
<comment type="caution">
    <text evidence="5">Lacks conserved residue(s) required for the propagation of feature annotation.</text>
</comment>